<dbReference type="InParanoid" id="T0PHH3"/>
<feature type="non-terminal residue" evidence="1">
    <location>
        <position position="1"/>
    </location>
</feature>
<gene>
    <name evidence="1" type="ORF">SDRG_17295</name>
</gene>
<evidence type="ECO:0000313" key="2">
    <source>
        <dbReference type="Proteomes" id="UP000030762"/>
    </source>
</evidence>
<sequence length="141" mass="15997">LSTFLDTLGVVDGEGLHPKAIVPVFQFFHARGFNYDVQSYKDGIELERRTKCVASDIIKHCVDGVYHVITHEEFYRAEGSTAPRGSTPMYHIMCVIAKRNAAVQYFDNKRWHKLTPAAIPKGTTLSRIRKVNPVFEISDDE</sequence>
<proteinExistence type="predicted"/>
<accession>T0PHH3</accession>
<dbReference type="VEuPathDB" id="FungiDB:SDRG_17295"/>
<protein>
    <submittedName>
        <fullName evidence="1">Uncharacterized protein</fullName>
    </submittedName>
</protein>
<dbReference type="OrthoDB" id="10490294at2759"/>
<dbReference type="GeneID" id="19958022"/>
<dbReference type="Proteomes" id="UP000030762">
    <property type="component" value="Unassembled WGS sequence"/>
</dbReference>
<name>T0PHH3_SAPDV</name>
<dbReference type="EMBL" id="JH767383">
    <property type="protein sequence ID" value="EQC24814.1"/>
    <property type="molecule type" value="Genomic_DNA"/>
</dbReference>
<evidence type="ECO:0000313" key="1">
    <source>
        <dbReference type="EMBL" id="EQC24814.1"/>
    </source>
</evidence>
<keyword evidence="2" id="KW-1185">Reference proteome</keyword>
<dbReference type="AlphaFoldDB" id="T0PHH3"/>
<reference evidence="1 2" key="1">
    <citation type="submission" date="2012-04" db="EMBL/GenBank/DDBJ databases">
        <title>The Genome Sequence of Saprolegnia declina VS20.</title>
        <authorList>
            <consortium name="The Broad Institute Genome Sequencing Platform"/>
            <person name="Russ C."/>
            <person name="Nusbaum C."/>
            <person name="Tyler B."/>
            <person name="van West P."/>
            <person name="Dieguez-Uribeondo J."/>
            <person name="de Bruijn I."/>
            <person name="Tripathy S."/>
            <person name="Jiang R."/>
            <person name="Young S.K."/>
            <person name="Zeng Q."/>
            <person name="Gargeya S."/>
            <person name="Fitzgerald M."/>
            <person name="Haas B."/>
            <person name="Abouelleil A."/>
            <person name="Alvarado L."/>
            <person name="Arachchi H.M."/>
            <person name="Berlin A."/>
            <person name="Chapman S.B."/>
            <person name="Goldberg J."/>
            <person name="Griggs A."/>
            <person name="Gujja S."/>
            <person name="Hansen M."/>
            <person name="Howarth C."/>
            <person name="Imamovic A."/>
            <person name="Larimer J."/>
            <person name="McCowen C."/>
            <person name="Montmayeur A."/>
            <person name="Murphy C."/>
            <person name="Neiman D."/>
            <person name="Pearson M."/>
            <person name="Priest M."/>
            <person name="Roberts A."/>
            <person name="Saif S."/>
            <person name="Shea T."/>
            <person name="Sisk P."/>
            <person name="Sykes S."/>
            <person name="Wortman J."/>
            <person name="Nusbaum C."/>
            <person name="Birren B."/>
        </authorList>
    </citation>
    <scope>NUCLEOTIDE SEQUENCE [LARGE SCALE GENOMIC DNA]</scope>
    <source>
        <strain evidence="1 2">VS20</strain>
    </source>
</reference>
<organism evidence="1 2">
    <name type="scientific">Saprolegnia diclina (strain VS20)</name>
    <dbReference type="NCBI Taxonomy" id="1156394"/>
    <lineage>
        <taxon>Eukaryota</taxon>
        <taxon>Sar</taxon>
        <taxon>Stramenopiles</taxon>
        <taxon>Oomycota</taxon>
        <taxon>Saprolegniomycetes</taxon>
        <taxon>Saprolegniales</taxon>
        <taxon>Saprolegniaceae</taxon>
        <taxon>Saprolegnia</taxon>
    </lineage>
</organism>
<dbReference type="RefSeq" id="XP_008621757.1">
    <property type="nucleotide sequence ID" value="XM_008623535.1"/>
</dbReference>